<comment type="caution">
    <text evidence="1">The sequence shown here is derived from an EMBL/GenBank/DDBJ whole genome shotgun (WGS) entry which is preliminary data.</text>
</comment>
<dbReference type="Proteomes" id="UP000663814">
    <property type="component" value="Unassembled WGS sequence"/>
</dbReference>
<sequence length="155" mass="17501">MTIRVISTDQSGCRINSSRPLQGMDFFIALPVTPSEQFLGIDTYYYVFLDEDQAKQMLNWSPDTGYQPLFMQPKVVPHSITRRQARQQLLLMGLLDNVDPTIASIPDTTARRLAEIYWQDATDFDRNNPYLLSIAAALGLTPEQLDDAFIAAEAL</sequence>
<protein>
    <submittedName>
        <fullName evidence="1">Uncharacterized protein</fullName>
    </submittedName>
</protein>
<dbReference type="EMBL" id="JAERPS020000001">
    <property type="protein sequence ID" value="MBZ9610815.1"/>
    <property type="molecule type" value="Genomic_DNA"/>
</dbReference>
<gene>
    <name evidence="1" type="ORF">I4W93_004335</name>
</gene>
<proteinExistence type="predicted"/>
<evidence type="ECO:0000313" key="1">
    <source>
        <dbReference type="EMBL" id="MBZ9610815.1"/>
    </source>
</evidence>
<keyword evidence="2" id="KW-1185">Reference proteome</keyword>
<reference evidence="1 2" key="2">
    <citation type="submission" date="2021-08" db="EMBL/GenBank/DDBJ databases">
        <title>Rheinheimera aquimaris sp. nov., isolated from seawater of the East Sea in Korea.</title>
        <authorList>
            <person name="Kim K.H."/>
            <person name="Wenting R."/>
            <person name="Kim K.R."/>
            <person name="Jeon C.O."/>
        </authorList>
    </citation>
    <scope>NUCLEOTIDE SEQUENCE [LARGE SCALE GENOMIC DNA]</scope>
    <source>
        <strain evidence="1 2">MA-13</strain>
    </source>
</reference>
<name>A0ABS7X6R6_9GAMM</name>
<organism evidence="1 2">
    <name type="scientific">Rheinheimera maricola</name>
    <dbReference type="NCBI Taxonomy" id="2793282"/>
    <lineage>
        <taxon>Bacteria</taxon>
        <taxon>Pseudomonadati</taxon>
        <taxon>Pseudomonadota</taxon>
        <taxon>Gammaproteobacteria</taxon>
        <taxon>Chromatiales</taxon>
        <taxon>Chromatiaceae</taxon>
        <taxon>Rheinheimera</taxon>
    </lineage>
</organism>
<reference evidence="1 2" key="1">
    <citation type="submission" date="2020-12" db="EMBL/GenBank/DDBJ databases">
        <authorList>
            <person name="Ruan W."/>
            <person name="Khan S.A."/>
            <person name="Jeon C.O."/>
        </authorList>
    </citation>
    <scope>NUCLEOTIDE SEQUENCE [LARGE SCALE GENOMIC DNA]</scope>
    <source>
        <strain evidence="1 2">MA-13</strain>
    </source>
</reference>
<accession>A0ABS7X6R6</accession>
<dbReference type="RefSeq" id="WP_205310605.1">
    <property type="nucleotide sequence ID" value="NZ_JAERPS020000001.1"/>
</dbReference>
<evidence type="ECO:0000313" key="2">
    <source>
        <dbReference type="Proteomes" id="UP000663814"/>
    </source>
</evidence>